<keyword evidence="2" id="KW-1185">Reference proteome</keyword>
<reference evidence="1" key="1">
    <citation type="journal article" date="2022" name="Int. J. Mol. Sci.">
        <title>Draft Genome of Tanacetum Coccineum: Genomic Comparison of Closely Related Tanacetum-Family Plants.</title>
        <authorList>
            <person name="Yamashiro T."/>
            <person name="Shiraishi A."/>
            <person name="Nakayama K."/>
            <person name="Satake H."/>
        </authorList>
    </citation>
    <scope>NUCLEOTIDE SEQUENCE</scope>
</reference>
<feature type="non-terminal residue" evidence="1">
    <location>
        <position position="129"/>
    </location>
</feature>
<proteinExistence type="predicted"/>
<protein>
    <submittedName>
        <fullName evidence="1">Uncharacterized protein</fullName>
    </submittedName>
</protein>
<reference evidence="1" key="2">
    <citation type="submission" date="2022-01" db="EMBL/GenBank/DDBJ databases">
        <authorList>
            <person name="Yamashiro T."/>
            <person name="Shiraishi A."/>
            <person name="Satake H."/>
            <person name="Nakayama K."/>
        </authorList>
    </citation>
    <scope>NUCLEOTIDE SEQUENCE</scope>
</reference>
<evidence type="ECO:0000313" key="2">
    <source>
        <dbReference type="Proteomes" id="UP001151760"/>
    </source>
</evidence>
<gene>
    <name evidence="1" type="ORF">Tco_0681405</name>
</gene>
<evidence type="ECO:0000313" key="1">
    <source>
        <dbReference type="EMBL" id="GJS66841.1"/>
    </source>
</evidence>
<dbReference type="EMBL" id="BQNB010009677">
    <property type="protein sequence ID" value="GJS66841.1"/>
    <property type="molecule type" value="Genomic_DNA"/>
</dbReference>
<accession>A0ABQ4XPU3</accession>
<sequence length="129" mass="15189">MSFNRNTNRKPDAFEQQTETLHWRAKKIDSAASSIRHKYLDFWTMLEGILWVLEDIPCVDPNSSLFLRLKLSTRIKFMLDEIDRIMSEEEKDAAEDFDTMLRNTSPKVEEEQFEPSYGSTLKGFLRHIA</sequence>
<comment type="caution">
    <text evidence="1">The sequence shown here is derived from an EMBL/GenBank/DDBJ whole genome shotgun (WGS) entry which is preliminary data.</text>
</comment>
<name>A0ABQ4XPU3_9ASTR</name>
<organism evidence="1 2">
    <name type="scientific">Tanacetum coccineum</name>
    <dbReference type="NCBI Taxonomy" id="301880"/>
    <lineage>
        <taxon>Eukaryota</taxon>
        <taxon>Viridiplantae</taxon>
        <taxon>Streptophyta</taxon>
        <taxon>Embryophyta</taxon>
        <taxon>Tracheophyta</taxon>
        <taxon>Spermatophyta</taxon>
        <taxon>Magnoliopsida</taxon>
        <taxon>eudicotyledons</taxon>
        <taxon>Gunneridae</taxon>
        <taxon>Pentapetalae</taxon>
        <taxon>asterids</taxon>
        <taxon>campanulids</taxon>
        <taxon>Asterales</taxon>
        <taxon>Asteraceae</taxon>
        <taxon>Asteroideae</taxon>
        <taxon>Anthemideae</taxon>
        <taxon>Anthemidinae</taxon>
        <taxon>Tanacetum</taxon>
    </lineage>
</organism>
<dbReference type="Proteomes" id="UP001151760">
    <property type="component" value="Unassembled WGS sequence"/>
</dbReference>